<dbReference type="PANTHER" id="PTHR37316">
    <property type="entry name" value="TEICHOIC ACID GLYCEROL-PHOSPHATE PRIMASE"/>
    <property type="match status" value="1"/>
</dbReference>
<dbReference type="SUPFAM" id="SSF53756">
    <property type="entry name" value="UDP-Glycosyltransferase/glycogen phosphorylase"/>
    <property type="match status" value="1"/>
</dbReference>
<keyword evidence="4" id="KW-0808">Transferase</keyword>
<dbReference type="GO" id="GO:0047355">
    <property type="term" value="F:CDP-glycerol glycerophosphotransferase activity"/>
    <property type="evidence" value="ECO:0007669"/>
    <property type="project" value="InterPro"/>
</dbReference>
<keyword evidence="3" id="KW-1003">Cell membrane</keyword>
<evidence type="ECO:0000256" key="6">
    <source>
        <dbReference type="ARBA" id="ARBA00023136"/>
    </source>
</evidence>
<evidence type="ECO:0000256" key="4">
    <source>
        <dbReference type="ARBA" id="ARBA00022679"/>
    </source>
</evidence>
<dbReference type="Proteomes" id="UP000238164">
    <property type="component" value="Chromosome 1"/>
</dbReference>
<gene>
    <name evidence="7" type="ORF">MPLG2_2247</name>
</gene>
<keyword evidence="5" id="KW-0777">Teichoic acid biosynthesis</keyword>
<evidence type="ECO:0000256" key="3">
    <source>
        <dbReference type="ARBA" id="ARBA00022475"/>
    </source>
</evidence>
<evidence type="ECO:0000256" key="1">
    <source>
        <dbReference type="ARBA" id="ARBA00004202"/>
    </source>
</evidence>
<dbReference type="AlphaFoldDB" id="A0A2N9JIJ6"/>
<evidence type="ECO:0000313" key="8">
    <source>
        <dbReference type="Proteomes" id="UP000238164"/>
    </source>
</evidence>
<organism evidence="7 8">
    <name type="scientific">Micropruina glycogenica</name>
    <dbReference type="NCBI Taxonomy" id="75385"/>
    <lineage>
        <taxon>Bacteria</taxon>
        <taxon>Bacillati</taxon>
        <taxon>Actinomycetota</taxon>
        <taxon>Actinomycetes</taxon>
        <taxon>Propionibacteriales</taxon>
        <taxon>Nocardioidaceae</taxon>
        <taxon>Micropruina</taxon>
    </lineage>
</organism>
<evidence type="ECO:0000313" key="7">
    <source>
        <dbReference type="EMBL" id="SPD87277.1"/>
    </source>
</evidence>
<dbReference type="Pfam" id="PF04464">
    <property type="entry name" value="Glyphos_transf"/>
    <property type="match status" value="1"/>
</dbReference>
<dbReference type="KEGG" id="mgg:MPLG2_2247"/>
<sequence length="419" mass="45437">MTAVSATVPGPFTFAKGNAAKLAAVPRYATGGLRTRFRNRDAHLWAFGSAFGLADGALALLRAARRLDPSLRLVWLVGNEQQARRARSLGIEWAAKDSRDGFEVTATARVVTITHGFGDVNRYAVGGATIAQLWHGSPLKKLHADSPAALSLGPLSRVPAAGGLMRRAYRMGTRRISLLPVAADEFVPSMCSAFDLTPQQVRVLGEPRTDVLFRGSPAGRRAAARELLERAVPGLAGRRAILYAPTWRDGEPDPGVPTEQQWRRIDSWCAGTDSVLLIRPHPLGVGSYTHASRHVHLIPPSLLPESMPLLWGVDALVTDYSSVLFDFAVTGGPMVFLAPDLEHYGATRGLYLDYAQVTGGRWQQNWDGVLDALERLDNNTAVKDRALAHTAKVAALAHRHTDGRSAKRVAGYLLELTSR</sequence>
<accession>A0A2N9JIJ6</accession>
<dbReference type="PANTHER" id="PTHR37316:SF3">
    <property type="entry name" value="TEICHOIC ACID GLYCEROL-PHOSPHATE TRANSFERASE"/>
    <property type="match status" value="1"/>
</dbReference>
<dbReference type="InterPro" id="IPR051612">
    <property type="entry name" value="Teichoic_Acid_Biosynth"/>
</dbReference>
<evidence type="ECO:0000256" key="5">
    <source>
        <dbReference type="ARBA" id="ARBA00022944"/>
    </source>
</evidence>
<reference evidence="7 8" key="1">
    <citation type="submission" date="2018-02" db="EMBL/GenBank/DDBJ databases">
        <authorList>
            <person name="Cohen D.B."/>
            <person name="Kent A.D."/>
        </authorList>
    </citation>
    <scope>NUCLEOTIDE SEQUENCE [LARGE SCALE GENOMIC DNA]</scope>
    <source>
        <strain evidence="7">1</strain>
    </source>
</reference>
<dbReference type="Gene3D" id="3.40.50.11820">
    <property type="match status" value="1"/>
</dbReference>
<evidence type="ECO:0000256" key="2">
    <source>
        <dbReference type="ARBA" id="ARBA00010488"/>
    </source>
</evidence>
<comment type="similarity">
    <text evidence="2">Belongs to the CDP-glycerol glycerophosphotransferase family.</text>
</comment>
<name>A0A2N9JIJ6_9ACTN</name>
<evidence type="ECO:0008006" key="9">
    <source>
        <dbReference type="Google" id="ProtNLM"/>
    </source>
</evidence>
<keyword evidence="6" id="KW-0472">Membrane</keyword>
<protein>
    <recommendedName>
        <fullName evidence="9">Glycosyl/glycerophosphate transferase</fullName>
    </recommendedName>
</protein>
<dbReference type="Gene3D" id="3.40.50.12580">
    <property type="match status" value="1"/>
</dbReference>
<dbReference type="EMBL" id="LT985188">
    <property type="protein sequence ID" value="SPD87277.1"/>
    <property type="molecule type" value="Genomic_DNA"/>
</dbReference>
<dbReference type="InterPro" id="IPR007554">
    <property type="entry name" value="Glycerophosphate_synth"/>
</dbReference>
<dbReference type="GO" id="GO:0019350">
    <property type="term" value="P:teichoic acid biosynthetic process"/>
    <property type="evidence" value="ECO:0007669"/>
    <property type="project" value="UniProtKB-KW"/>
</dbReference>
<dbReference type="InterPro" id="IPR043149">
    <property type="entry name" value="TagF_N"/>
</dbReference>
<comment type="subcellular location">
    <subcellularLocation>
        <location evidence="1">Cell membrane</location>
        <topology evidence="1">Peripheral membrane protein</topology>
    </subcellularLocation>
</comment>
<keyword evidence="8" id="KW-1185">Reference proteome</keyword>
<dbReference type="InterPro" id="IPR043148">
    <property type="entry name" value="TagF_C"/>
</dbReference>
<dbReference type="GO" id="GO:0005886">
    <property type="term" value="C:plasma membrane"/>
    <property type="evidence" value="ECO:0007669"/>
    <property type="project" value="UniProtKB-SubCell"/>
</dbReference>
<proteinExistence type="inferred from homology"/>